<dbReference type="GO" id="GO:0030976">
    <property type="term" value="F:thiamine pyrophosphate binding"/>
    <property type="evidence" value="ECO:0007669"/>
    <property type="project" value="InterPro"/>
</dbReference>
<accession>A0A557STP3</accession>
<dbReference type="CDD" id="cd02014">
    <property type="entry name" value="TPP_POX"/>
    <property type="match status" value="1"/>
</dbReference>
<dbReference type="InterPro" id="IPR011766">
    <property type="entry name" value="TPP_enzyme_TPP-bd"/>
</dbReference>
<dbReference type="InterPro" id="IPR047211">
    <property type="entry name" value="POXB-like"/>
</dbReference>
<dbReference type="GO" id="GO:0044272">
    <property type="term" value="P:sulfur compound biosynthetic process"/>
    <property type="evidence" value="ECO:0007669"/>
    <property type="project" value="UniProtKB-ARBA"/>
</dbReference>
<dbReference type="Pfam" id="PF00205">
    <property type="entry name" value="TPP_enzyme_M"/>
    <property type="match status" value="1"/>
</dbReference>
<feature type="compositionally biased region" description="Low complexity" evidence="4">
    <location>
        <begin position="377"/>
        <end position="388"/>
    </location>
</feature>
<organism evidence="8 9">
    <name type="scientific">Candidatus Nitrosocosmicus arcticus</name>
    <dbReference type="NCBI Taxonomy" id="2035267"/>
    <lineage>
        <taxon>Archaea</taxon>
        <taxon>Nitrososphaerota</taxon>
        <taxon>Nitrososphaeria</taxon>
        <taxon>Nitrososphaerales</taxon>
        <taxon>Nitrososphaeraceae</taxon>
        <taxon>Candidatus Nitrosocosmicus</taxon>
    </lineage>
</organism>
<feature type="domain" description="Thiamine pyrophosphate enzyme central" evidence="5">
    <location>
        <begin position="202"/>
        <end position="331"/>
    </location>
</feature>
<dbReference type="CDD" id="cd07039">
    <property type="entry name" value="TPP_PYR_POX"/>
    <property type="match status" value="1"/>
</dbReference>
<evidence type="ECO:0000256" key="4">
    <source>
        <dbReference type="SAM" id="MobiDB-lite"/>
    </source>
</evidence>
<feature type="domain" description="Thiamine pyrophosphate enzyme TPP-binding" evidence="6">
    <location>
        <begin position="415"/>
        <end position="563"/>
    </location>
</feature>
<keyword evidence="9" id="KW-1185">Reference proteome</keyword>
<dbReference type="InterPro" id="IPR029035">
    <property type="entry name" value="DHS-like_NAD/FAD-binding_dom"/>
</dbReference>
<proteinExistence type="inferred from homology"/>
<dbReference type="InterPro" id="IPR012000">
    <property type="entry name" value="Thiamin_PyroP_enz_cen_dom"/>
</dbReference>
<dbReference type="InterPro" id="IPR047210">
    <property type="entry name" value="TPP_PYR_POXB-like"/>
</dbReference>
<dbReference type="GO" id="GO:0003824">
    <property type="term" value="F:catalytic activity"/>
    <property type="evidence" value="ECO:0007669"/>
    <property type="project" value="InterPro"/>
</dbReference>
<gene>
    <name evidence="8" type="ORF">NARC_100034</name>
</gene>
<evidence type="ECO:0000256" key="3">
    <source>
        <dbReference type="RuleBase" id="RU362132"/>
    </source>
</evidence>
<dbReference type="PANTHER" id="PTHR42981">
    <property type="entry name" value="PYRUVATE DEHYDROGENASE [UBIQUINONE]"/>
    <property type="match status" value="1"/>
</dbReference>
<dbReference type="InterPro" id="IPR029061">
    <property type="entry name" value="THDP-binding"/>
</dbReference>
<keyword evidence="2 3" id="KW-0786">Thiamine pyrophosphate</keyword>
<comment type="caution">
    <text evidence="8">The sequence shown here is derived from an EMBL/GenBank/DDBJ whole genome shotgun (WGS) entry which is preliminary data.</text>
</comment>
<feature type="domain" description="Thiamine pyrophosphate enzyme N-terminal TPP-binding" evidence="7">
    <location>
        <begin position="7"/>
        <end position="124"/>
    </location>
</feature>
<dbReference type="InterPro" id="IPR000399">
    <property type="entry name" value="TPP-bd_CS"/>
</dbReference>
<evidence type="ECO:0000259" key="5">
    <source>
        <dbReference type="Pfam" id="PF00205"/>
    </source>
</evidence>
<dbReference type="GO" id="GO:0006082">
    <property type="term" value="P:organic acid metabolic process"/>
    <property type="evidence" value="ECO:0007669"/>
    <property type="project" value="UniProtKB-ARBA"/>
</dbReference>
<dbReference type="Pfam" id="PF02775">
    <property type="entry name" value="TPP_enzyme_C"/>
    <property type="match status" value="1"/>
</dbReference>
<protein>
    <submittedName>
        <fullName evidence="8">Putative pyruvate dehydrogenase/pyruvate oxidase</fullName>
    </submittedName>
</protein>
<dbReference type="Pfam" id="PF02776">
    <property type="entry name" value="TPP_enzyme_N"/>
    <property type="match status" value="1"/>
</dbReference>
<evidence type="ECO:0000259" key="6">
    <source>
        <dbReference type="Pfam" id="PF02775"/>
    </source>
</evidence>
<feature type="region of interest" description="Disordered" evidence="4">
    <location>
        <begin position="369"/>
        <end position="388"/>
    </location>
</feature>
<dbReference type="PANTHER" id="PTHR42981:SF2">
    <property type="entry name" value="PYRUVATE DEHYDROGENASE [UBIQUINONE]"/>
    <property type="match status" value="1"/>
</dbReference>
<evidence type="ECO:0000313" key="8">
    <source>
        <dbReference type="EMBL" id="TVP39972.1"/>
    </source>
</evidence>
<evidence type="ECO:0000259" key="7">
    <source>
        <dbReference type="Pfam" id="PF02776"/>
    </source>
</evidence>
<dbReference type="Proteomes" id="UP000315289">
    <property type="component" value="Unassembled WGS sequence"/>
</dbReference>
<dbReference type="SUPFAM" id="SSF52467">
    <property type="entry name" value="DHS-like NAD/FAD-binding domain"/>
    <property type="match status" value="1"/>
</dbReference>
<dbReference type="InterPro" id="IPR047212">
    <property type="entry name" value="TPP_POXB-like"/>
</dbReference>
<keyword evidence="8" id="KW-0670">Pyruvate</keyword>
<dbReference type="SUPFAM" id="SSF52518">
    <property type="entry name" value="Thiamin diphosphate-binding fold (THDP-binding)"/>
    <property type="match status" value="2"/>
</dbReference>
<dbReference type="AlphaFoldDB" id="A0A557STP3"/>
<evidence type="ECO:0000256" key="1">
    <source>
        <dbReference type="ARBA" id="ARBA00007812"/>
    </source>
</evidence>
<dbReference type="Gene3D" id="3.40.50.1220">
    <property type="entry name" value="TPP-binding domain"/>
    <property type="match status" value="1"/>
</dbReference>
<dbReference type="GO" id="GO:0000287">
    <property type="term" value="F:magnesium ion binding"/>
    <property type="evidence" value="ECO:0007669"/>
    <property type="project" value="InterPro"/>
</dbReference>
<dbReference type="PROSITE" id="PS00187">
    <property type="entry name" value="TPP_ENZYMES"/>
    <property type="match status" value="1"/>
</dbReference>
<dbReference type="Gene3D" id="3.40.50.970">
    <property type="match status" value="2"/>
</dbReference>
<evidence type="ECO:0000313" key="9">
    <source>
        <dbReference type="Proteomes" id="UP000315289"/>
    </source>
</evidence>
<dbReference type="EMBL" id="VOAH01000010">
    <property type="protein sequence ID" value="TVP39972.1"/>
    <property type="molecule type" value="Genomic_DNA"/>
</dbReference>
<dbReference type="InterPro" id="IPR012001">
    <property type="entry name" value="Thiamin_PyroP_enz_TPP-bd_dom"/>
</dbReference>
<reference evidence="8 9" key="1">
    <citation type="journal article" date="2019" name="Front. Microbiol.">
        <title>Ammonia Oxidation by the Arctic Terrestrial Thaumarchaeote Candidatus Nitrosocosmicus arcticus Is Stimulated by Increasing Temperatures.</title>
        <authorList>
            <person name="Alves R.J.E."/>
            <person name="Kerou M."/>
            <person name="Zappe A."/>
            <person name="Bittner R."/>
            <person name="Abby S.S."/>
            <person name="Schmidt H.A."/>
            <person name="Pfeifer K."/>
            <person name="Schleper C."/>
        </authorList>
    </citation>
    <scope>NUCLEOTIDE SEQUENCE [LARGE SCALE GENOMIC DNA]</scope>
    <source>
        <strain evidence="8 9">Kfb</strain>
    </source>
</reference>
<sequence>MSEYHGMHTAEIIAEALIDWDVKVIFGIPGDGINSFIEALRKRQDKIRFVLTRHEEAAAFMACAYAKYTGKIGACVATSGPGAIHLLNGLYDAKLDGAPVIAITGRTYSDLIGSGYQQDIHQLELFADVSVYNNMIIAPEQAEMAVDIACRTALSQRGVSHLTIPIDIQEKKLAGDYSKHKVPGHTSDFYVKINTEPDNQLLKKAADIINLGNKVVILTGQGALNAGEQVIQISEKIKAPIIKALLGKAVVPDEHLNCLGGIGMLGTSPSVEAMDEADTLIMIGTSFPYIEYLPKPGQARGIQIDIKPERIGLRYPVEVGLVGDSNITLLKLLHLLEEKQTESVQSNFLKSKQEEMKKWNDLLLSQSNSGKSLESMNNGKKNNDGNDINKNLVKPQAIASAVSRFLDDEAIVSVDSGTNTIFAARFIKMRKGMKFSLSGTLASMACGLPYAIAAKIAYPERQSVAFVGDGGFTMLMGEFATAVQYNLPIKVIILKNNVLGMIRWEQMAFLGNPEFGVEFSPIDFAKFAENCGGKGYKIRDPNEIEQVMELAMTKDNEKPVIVEAYVDPFEPPMPPKMEPEFVKNIVESFAKGQPYTKRIGLTLFRNQISTSLKDVKNKVIETRNIIQKNV</sequence>
<name>A0A557STP3_9ARCH</name>
<comment type="similarity">
    <text evidence="1 3">Belongs to the TPP enzyme family.</text>
</comment>
<evidence type="ECO:0000256" key="2">
    <source>
        <dbReference type="ARBA" id="ARBA00023052"/>
    </source>
</evidence>